<accession>A0A482WU68</accession>
<evidence type="ECO:0000313" key="2">
    <source>
        <dbReference type="Proteomes" id="UP000291343"/>
    </source>
</evidence>
<protein>
    <submittedName>
        <fullName evidence="1">Uncharacterized protein</fullName>
    </submittedName>
</protein>
<dbReference type="AlphaFoldDB" id="A0A482WU68"/>
<organism evidence="1 2">
    <name type="scientific">Laodelphax striatellus</name>
    <name type="common">Small brown planthopper</name>
    <name type="synonym">Delphax striatella</name>
    <dbReference type="NCBI Taxonomy" id="195883"/>
    <lineage>
        <taxon>Eukaryota</taxon>
        <taxon>Metazoa</taxon>
        <taxon>Ecdysozoa</taxon>
        <taxon>Arthropoda</taxon>
        <taxon>Hexapoda</taxon>
        <taxon>Insecta</taxon>
        <taxon>Pterygota</taxon>
        <taxon>Neoptera</taxon>
        <taxon>Paraneoptera</taxon>
        <taxon>Hemiptera</taxon>
        <taxon>Auchenorrhyncha</taxon>
        <taxon>Fulgoroidea</taxon>
        <taxon>Delphacidae</taxon>
        <taxon>Criomorphinae</taxon>
        <taxon>Laodelphax</taxon>
    </lineage>
</organism>
<gene>
    <name evidence="1" type="ORF">LSTR_LSTR015339</name>
</gene>
<evidence type="ECO:0000313" key="1">
    <source>
        <dbReference type="EMBL" id="RZF37149.1"/>
    </source>
</evidence>
<name>A0A482WU68_LAOST</name>
<reference evidence="1 2" key="1">
    <citation type="journal article" date="2017" name="Gigascience">
        <title>Genome sequence of the small brown planthopper, Laodelphax striatellus.</title>
        <authorList>
            <person name="Zhu J."/>
            <person name="Jiang F."/>
            <person name="Wang X."/>
            <person name="Yang P."/>
            <person name="Bao Y."/>
            <person name="Zhao W."/>
            <person name="Wang W."/>
            <person name="Lu H."/>
            <person name="Wang Q."/>
            <person name="Cui N."/>
            <person name="Li J."/>
            <person name="Chen X."/>
            <person name="Luo L."/>
            <person name="Yu J."/>
            <person name="Kang L."/>
            <person name="Cui F."/>
        </authorList>
    </citation>
    <scope>NUCLEOTIDE SEQUENCE [LARGE SCALE GENOMIC DNA]</scope>
    <source>
        <strain evidence="1">Lst14</strain>
    </source>
</reference>
<dbReference type="EMBL" id="QKKF02025284">
    <property type="protein sequence ID" value="RZF37149.1"/>
    <property type="molecule type" value="Genomic_DNA"/>
</dbReference>
<dbReference type="OrthoDB" id="6607386at2759"/>
<keyword evidence="2" id="KW-1185">Reference proteome</keyword>
<comment type="caution">
    <text evidence="1">The sequence shown here is derived from an EMBL/GenBank/DDBJ whole genome shotgun (WGS) entry which is preliminary data.</text>
</comment>
<dbReference type="Proteomes" id="UP000291343">
    <property type="component" value="Unassembled WGS sequence"/>
</dbReference>
<sequence length="166" mass="19315">MDCCQERTNWCQRIPDGHDENVCHNVSVKKRNILNKMRELINNHYDDIKCEQWDTQETLNNTKGPYRFGVIKPEHQHQELIGSQLVASCECGKRNGLQDDCRRWSCRGSPPCRETPFPKCGPFQGRASDRKRPAYRPPHSDCVPLPRKQKTVKNNGCHHIDLDQFC</sequence>
<proteinExistence type="predicted"/>
<dbReference type="InParanoid" id="A0A482WU68"/>